<dbReference type="InterPro" id="IPR010037">
    <property type="entry name" value="FkbH_domain"/>
</dbReference>
<reference evidence="1" key="1">
    <citation type="journal article" date="2015" name="Genome Announc.">
        <title>Draft Genome Sequence of the Polyhydroxyalkanoate-Producing Bacterium Burkholderia sacchari LMG 19450 Isolated from Brazilian Sugarcane Plantation Soil.</title>
        <authorList>
            <person name="Alexandrino P.M."/>
            <person name="Mendonca T.T."/>
            <person name="Guaman Bautista L.P."/>
            <person name="Cherix J."/>
            <person name="Lozano-Sakalauskas G.C."/>
            <person name="Fujita A."/>
            <person name="Ramos Filho E."/>
            <person name="Long P."/>
            <person name="Padilla G."/>
            <person name="Taciro M.K."/>
            <person name="Gomez J.G."/>
            <person name="Silva L.F."/>
        </authorList>
    </citation>
    <scope>NUCLEOTIDE SEQUENCE</scope>
    <source>
        <strain evidence="1">LMG 19450</strain>
    </source>
</reference>
<proteinExistence type="predicted"/>
<comment type="caution">
    <text evidence="1">The sequence shown here is derived from an EMBL/GenBank/DDBJ whole genome shotgun (WGS) entry which is preliminary data.</text>
</comment>
<dbReference type="NCBIfam" id="TIGR01686">
    <property type="entry name" value="FkbH"/>
    <property type="match status" value="1"/>
</dbReference>
<accession>A0A8T6ZAD2</accession>
<dbReference type="EMBL" id="JTDB02000002">
    <property type="protein sequence ID" value="NLP61668.1"/>
    <property type="molecule type" value="Genomic_DNA"/>
</dbReference>
<dbReference type="NCBIfam" id="TIGR01681">
    <property type="entry name" value="HAD-SF-IIIC"/>
    <property type="match status" value="1"/>
</dbReference>
<organism evidence="1 2">
    <name type="scientific">Paraburkholderia sacchari</name>
    <dbReference type="NCBI Taxonomy" id="159450"/>
    <lineage>
        <taxon>Bacteria</taxon>
        <taxon>Pseudomonadati</taxon>
        <taxon>Pseudomonadota</taxon>
        <taxon>Betaproteobacteria</taxon>
        <taxon>Burkholderiales</taxon>
        <taxon>Burkholderiaceae</taxon>
        <taxon>Paraburkholderia</taxon>
    </lineage>
</organism>
<evidence type="ECO:0000313" key="2">
    <source>
        <dbReference type="Proteomes" id="UP000030460"/>
    </source>
</evidence>
<gene>
    <name evidence="1" type="ORF">NH14_010920</name>
</gene>
<dbReference type="Gene3D" id="3.40.50.1000">
    <property type="entry name" value="HAD superfamily/HAD-like"/>
    <property type="match status" value="1"/>
</dbReference>
<dbReference type="InterPro" id="IPR023214">
    <property type="entry name" value="HAD_sf"/>
</dbReference>
<dbReference type="RefSeq" id="WP_052148050.1">
    <property type="nucleotide sequence ID" value="NZ_CADFGF010000001.1"/>
</dbReference>
<dbReference type="OrthoDB" id="323926at2"/>
<dbReference type="InterPro" id="IPR010033">
    <property type="entry name" value="HAD_SF_ppase_IIIC"/>
</dbReference>
<dbReference type="InterPro" id="IPR036412">
    <property type="entry name" value="HAD-like_sf"/>
</dbReference>
<keyword evidence="2" id="KW-1185">Reference proteome</keyword>
<evidence type="ECO:0000313" key="1">
    <source>
        <dbReference type="EMBL" id="NLP61668.1"/>
    </source>
</evidence>
<dbReference type="Proteomes" id="UP000030460">
    <property type="component" value="Unassembled WGS sequence"/>
</dbReference>
<protein>
    <submittedName>
        <fullName evidence="1">HAD-IIIC family phosphatase</fullName>
    </submittedName>
</protein>
<sequence length="613" mass="68492">MLRNLFSKRKDNIGVQDSSRDLSLAESFDVIGALESDPVKESKEAQGQVHLLPDELYRGPASKLSVAVLGTCLAEGFVNAAVKGGHKADHYLMQSRAEDSVPQADWSQYDAVVVHLTLRQLSWSVSGRPDLFHTSHMTDGEYASALAVIKAQIQRMIGNINAAVGSAAPVFYFSFIEPPAAYQGVLLNNRRKSLHHFVRTLNDDLATMLEELPNAHYIEVNDLVRYHGDSVVSDAYQVHFTHAGVPDSREADQIYYSIMKRVVHAMSILRAEAPIKLIVTDLDNTLWTGILAEMDEIVPHEHYEGWPLGYAEALLEFKRRGGLLAISSKNDHEPTIDRFGKVWGTRLKIEDFCSVKINWEPKSKAIQEIMQETNLLPGNILFIDDNPREIEEVTRALPGVRALTGEPRMWRNVILYSPHTQVARISAESATRTEMIQAKQQRDELAEQMDRDSYLRSLELTVRFDEIGSIDHAKFARASELINKTNQFNTTGRRWSQADFETHLSQGGELIAASVADKFSDNGLVAVAAVKGRELIQMVMSCRVFGLGVENALVHKVQLMTSGEPLSVLFVSTGKNKACEAFLSHASFETDGDSVMLKRFIEHPAWIREGLPK</sequence>
<dbReference type="GO" id="GO:0016788">
    <property type="term" value="F:hydrolase activity, acting on ester bonds"/>
    <property type="evidence" value="ECO:0007669"/>
    <property type="project" value="UniProtKB-ARBA"/>
</dbReference>
<dbReference type="InterPro" id="IPR036514">
    <property type="entry name" value="SGNH_hydro_sf"/>
</dbReference>
<dbReference type="SUPFAM" id="SSF56784">
    <property type="entry name" value="HAD-like"/>
    <property type="match status" value="1"/>
</dbReference>
<name>A0A8T6ZAD2_9BURK</name>
<reference evidence="1" key="2">
    <citation type="submission" date="2020-04" db="EMBL/GenBank/DDBJ databases">
        <authorList>
            <person name="Alexandrino P."/>
            <person name="Mendonca T."/>
            <person name="Guaman L."/>
            <person name="Cherix J."/>
            <person name="Lozano-Sakalauskas G."/>
            <person name="Fujita A."/>
            <person name="Filho E.R."/>
            <person name="Long P."/>
            <person name="Padilla G."/>
            <person name="Taciro M.K."/>
            <person name="Gomez J.G."/>
            <person name="Silva L.F."/>
            <person name="Torres M."/>
        </authorList>
    </citation>
    <scope>NUCLEOTIDE SEQUENCE</scope>
    <source>
        <strain evidence="1">LMG 19450</strain>
    </source>
</reference>
<dbReference type="Gene3D" id="3.40.50.1110">
    <property type="entry name" value="SGNH hydrolase"/>
    <property type="match status" value="1"/>
</dbReference>
<dbReference type="AlphaFoldDB" id="A0A8T6ZAD2"/>